<feature type="compositionally biased region" description="Polar residues" evidence="1">
    <location>
        <begin position="451"/>
        <end position="461"/>
    </location>
</feature>
<dbReference type="GO" id="GO:0005634">
    <property type="term" value="C:nucleus"/>
    <property type="evidence" value="ECO:0007669"/>
    <property type="project" value="TreeGrafter"/>
</dbReference>
<dbReference type="OMA" id="QETHCIV"/>
<feature type="compositionally biased region" description="Low complexity" evidence="1">
    <location>
        <begin position="725"/>
        <end position="735"/>
    </location>
</feature>
<feature type="compositionally biased region" description="Polar residues" evidence="1">
    <location>
        <begin position="475"/>
        <end position="488"/>
    </location>
</feature>
<feature type="region of interest" description="Disordered" evidence="1">
    <location>
        <begin position="651"/>
        <end position="887"/>
    </location>
</feature>
<feature type="region of interest" description="Disordered" evidence="1">
    <location>
        <begin position="451"/>
        <end position="488"/>
    </location>
</feature>
<dbReference type="InterPro" id="IPR026092">
    <property type="entry name" value="RAI2/SOBP"/>
</dbReference>
<feature type="compositionally biased region" description="Polar residues" evidence="1">
    <location>
        <begin position="210"/>
        <end position="220"/>
    </location>
</feature>
<feature type="compositionally biased region" description="Basic and acidic residues" evidence="1">
    <location>
        <begin position="852"/>
        <end position="863"/>
    </location>
</feature>
<feature type="compositionally biased region" description="Low complexity" evidence="1">
    <location>
        <begin position="118"/>
        <end position="132"/>
    </location>
</feature>
<feature type="compositionally biased region" description="Basic residues" evidence="1">
    <location>
        <begin position="99"/>
        <end position="117"/>
    </location>
</feature>
<keyword evidence="3" id="KW-1185">Reference proteome</keyword>
<name>A0A0L0CT24_LUCCU</name>
<feature type="compositionally biased region" description="Polar residues" evidence="1">
    <location>
        <begin position="746"/>
        <end position="772"/>
    </location>
</feature>
<dbReference type="OrthoDB" id="6250723at2759"/>
<dbReference type="GO" id="GO:0048513">
    <property type="term" value="P:animal organ development"/>
    <property type="evidence" value="ECO:0007669"/>
    <property type="project" value="TreeGrafter"/>
</dbReference>
<dbReference type="STRING" id="7375.A0A0L0CT24"/>
<feature type="compositionally biased region" description="Basic and acidic residues" evidence="1">
    <location>
        <begin position="194"/>
        <end position="208"/>
    </location>
</feature>
<dbReference type="PANTHER" id="PTHR23186">
    <property type="entry name" value="RETINOIC ACID-INDUCED PROTEIN 2"/>
    <property type="match status" value="1"/>
</dbReference>
<evidence type="ECO:0000313" key="2">
    <source>
        <dbReference type="EMBL" id="KNC34569.1"/>
    </source>
</evidence>
<feature type="compositionally biased region" description="Low complexity" evidence="1">
    <location>
        <begin position="10"/>
        <end position="30"/>
    </location>
</feature>
<dbReference type="AlphaFoldDB" id="A0A0L0CT24"/>
<protein>
    <recommendedName>
        <fullName evidence="4">Sine oculis-binding protein</fullName>
    </recommendedName>
</protein>
<feature type="compositionally biased region" description="Basic and acidic residues" evidence="1">
    <location>
        <begin position="677"/>
        <end position="702"/>
    </location>
</feature>
<reference evidence="2 3" key="1">
    <citation type="journal article" date="2015" name="Nat. Commun.">
        <title>Lucilia cuprina genome unlocks parasitic fly biology to underpin future interventions.</title>
        <authorList>
            <person name="Anstead C.A."/>
            <person name="Korhonen P.K."/>
            <person name="Young N.D."/>
            <person name="Hall R.S."/>
            <person name="Jex A.R."/>
            <person name="Murali S.C."/>
            <person name="Hughes D.S."/>
            <person name="Lee S.F."/>
            <person name="Perry T."/>
            <person name="Stroehlein A.J."/>
            <person name="Ansell B.R."/>
            <person name="Breugelmans B."/>
            <person name="Hofmann A."/>
            <person name="Qu J."/>
            <person name="Dugan S."/>
            <person name="Lee S.L."/>
            <person name="Chao H."/>
            <person name="Dinh H."/>
            <person name="Han Y."/>
            <person name="Doddapaneni H.V."/>
            <person name="Worley K.C."/>
            <person name="Muzny D.M."/>
            <person name="Ioannidis P."/>
            <person name="Waterhouse R.M."/>
            <person name="Zdobnov E.M."/>
            <person name="James P.J."/>
            <person name="Bagnall N.H."/>
            <person name="Kotze A.C."/>
            <person name="Gibbs R.A."/>
            <person name="Richards S."/>
            <person name="Batterham P."/>
            <person name="Gasser R.B."/>
        </authorList>
    </citation>
    <scope>NUCLEOTIDE SEQUENCE [LARGE SCALE GENOMIC DNA]</scope>
    <source>
        <strain evidence="2 3">LS</strain>
        <tissue evidence="2">Full body</tissue>
    </source>
</reference>
<dbReference type="Pfam" id="PF15279">
    <property type="entry name" value="SOBP"/>
    <property type="match status" value="1"/>
</dbReference>
<dbReference type="EMBL" id="JRES01000049">
    <property type="protein sequence ID" value="KNC34569.1"/>
    <property type="molecule type" value="Genomic_DNA"/>
</dbReference>
<evidence type="ECO:0000313" key="3">
    <source>
        <dbReference type="Proteomes" id="UP000037069"/>
    </source>
</evidence>
<accession>A0A0L0CT24</accession>
<feature type="region of interest" description="Disordered" evidence="1">
    <location>
        <begin position="503"/>
        <end position="529"/>
    </location>
</feature>
<sequence length="887" mass="97698">MSTKASSVINTSANNSPTNSTMNTTTSSTTAATPTVVKIKKELPSDEIKEFAESTMNELLGWYGFDSVDRLDLSAKTSKLLQTAGIISAQQHQQQQQQQHHHHHQQQHHLEKRRSRSSRAASLLQMHQQQQQNEHLRTLNNNHNNSNNNNNNNSNNNNISSSVSSSNNRKTSLNCNNNNTSSNINSYRGNDSTTSDHDTRSSRDDDSKSPNSAGKTHSTTTNIIDDKIVDYQNCCWCRRPVPENAPEFLTTSDGPRYCSESCFTQSRRASFKKAKTCDWCKHVRHAVSYVDFQDGASQLQFCSDKCLNQYKMQIFCKETQAHLDMNPHLKEQGLEAASNGANLITPDLWLRNCRSRSASPASTVSISPGPPGQTNICNERSANSPLPRLNLNNSSLPLTGNNSHKPLISVAPVSKLMSKSPSILANRQSPKHNRKKRPVRACVREDVLNTRNSEAKSNCSPSLAPVSIKPKPLMSSLNDNSRSNSQSLTQFAASGVQDLHMNVPPLSPLNEAHNSQPTTPHSLPPTPNRGPTAIPPAFFATTPNNQATQNAQTLGLTAQGFAPRPPFIPNPNNGFLPRFLGNFGGLPPPPPPHAAAALMPTELTALNTLIGTPPPVTIMVPYPVIIPLPIPIPVPLPIVDFYKAHLTPEERKKYDEEQQQMKQEKETASSETCLTNRDAEEPLDFTKTKELEPESVRLKNTDSPKTSQEVDDTKEVEQTSEETKNTNTKVTTSPTRHLQCVISSEEAPQTNTDSSRTSTSKLKSDFVASNQDTNEDSSELQGGGSSSVTVSAGGGGGEINQKLPKLKITRLQTKRTLIQTKESECSRPLRKRKRIIDCDFQKLNSTTTSNKEVNEPPPPHEEELNTTTENETPNHKGQTNNSNNNKK</sequence>
<feature type="compositionally biased region" description="Polar residues" evidence="1">
    <location>
        <begin position="810"/>
        <end position="820"/>
    </location>
</feature>
<feature type="compositionally biased region" description="Low complexity" evidence="1">
    <location>
        <begin position="140"/>
        <end position="186"/>
    </location>
</feature>
<proteinExistence type="predicted"/>
<feature type="compositionally biased region" description="Polar residues" evidence="1">
    <location>
        <begin position="360"/>
        <end position="380"/>
    </location>
</feature>
<comment type="caution">
    <text evidence="2">The sequence shown here is derived from an EMBL/GenBank/DDBJ whole genome shotgun (WGS) entry which is preliminary data.</text>
</comment>
<dbReference type="PANTHER" id="PTHR23186:SF4">
    <property type="entry name" value="GH22790P"/>
    <property type="match status" value="1"/>
</dbReference>
<feature type="compositionally biased region" description="Basic and acidic residues" evidence="1">
    <location>
        <begin position="711"/>
        <end position="724"/>
    </location>
</feature>
<feature type="region of interest" description="Disordered" evidence="1">
    <location>
        <begin position="1"/>
        <end position="30"/>
    </location>
</feature>
<evidence type="ECO:0000256" key="1">
    <source>
        <dbReference type="SAM" id="MobiDB-lite"/>
    </source>
</evidence>
<gene>
    <name evidence="2" type="ORF">FF38_09378</name>
</gene>
<feature type="compositionally biased region" description="Polar residues" evidence="1">
    <location>
        <begin position="512"/>
        <end position="521"/>
    </location>
</feature>
<organism evidence="2 3">
    <name type="scientific">Lucilia cuprina</name>
    <name type="common">Green bottle fly</name>
    <name type="synonym">Australian sheep blowfly</name>
    <dbReference type="NCBI Taxonomy" id="7375"/>
    <lineage>
        <taxon>Eukaryota</taxon>
        <taxon>Metazoa</taxon>
        <taxon>Ecdysozoa</taxon>
        <taxon>Arthropoda</taxon>
        <taxon>Hexapoda</taxon>
        <taxon>Insecta</taxon>
        <taxon>Pterygota</taxon>
        <taxon>Neoptera</taxon>
        <taxon>Endopterygota</taxon>
        <taxon>Diptera</taxon>
        <taxon>Brachycera</taxon>
        <taxon>Muscomorpha</taxon>
        <taxon>Oestroidea</taxon>
        <taxon>Calliphoridae</taxon>
        <taxon>Luciliinae</taxon>
        <taxon>Lucilia</taxon>
    </lineage>
</organism>
<dbReference type="Proteomes" id="UP000037069">
    <property type="component" value="Unassembled WGS sequence"/>
</dbReference>
<feature type="region of interest" description="Disordered" evidence="1">
    <location>
        <begin position="88"/>
        <end position="220"/>
    </location>
</feature>
<evidence type="ECO:0008006" key="4">
    <source>
        <dbReference type="Google" id="ProtNLM"/>
    </source>
</evidence>
<feature type="region of interest" description="Disordered" evidence="1">
    <location>
        <begin position="360"/>
        <end position="383"/>
    </location>
</feature>
<feature type="compositionally biased region" description="Polar residues" evidence="1">
    <location>
        <begin position="875"/>
        <end position="887"/>
    </location>
</feature>